<evidence type="ECO:0000313" key="15">
    <source>
        <dbReference type="Proteomes" id="UP000826271"/>
    </source>
</evidence>
<comment type="similarity">
    <text evidence="2">Belongs to the fasciclin-like AGP family.</text>
</comment>
<dbReference type="InterPro" id="IPR033254">
    <property type="entry name" value="Plant_FLA"/>
</dbReference>
<feature type="compositionally biased region" description="Low complexity" evidence="11">
    <location>
        <begin position="178"/>
        <end position="200"/>
    </location>
</feature>
<dbReference type="Pfam" id="PF02469">
    <property type="entry name" value="Fasciclin"/>
    <property type="match status" value="1"/>
</dbReference>
<dbReference type="InterPro" id="IPR000782">
    <property type="entry name" value="FAS1_domain"/>
</dbReference>
<evidence type="ECO:0000256" key="8">
    <source>
        <dbReference type="ARBA" id="ARBA00023180"/>
    </source>
</evidence>
<sequence length="264" mass="27465">MSTSRILISAVLLLSSVAVATAFDITKLLDKYPEYTQFNNLLTKTKIADEINSRKTITVLAINNNHIGEIAGKSEDVQKRILSSHVVLDYYDTQKLKQLKTDTKTQLTTLFQASGTAGDQQGFLNVINQKDGIVVFGSAAKDAPVDAKMESSILSQPFNISVLSISKPIVAPGIENLKPVSSSSAPKAAPAPSKTTPAASPEKEKAASAPTPADAPATKAPAPAPKADAPAADQSPPSSAAGKQMVSGVSVGLIVAFASFLAAH</sequence>
<dbReference type="FunFam" id="2.30.180.10:FF:000015">
    <property type="entry name" value="Fasciclin-like arabinogalactan protein 3"/>
    <property type="match status" value="1"/>
</dbReference>
<keyword evidence="15" id="KW-1185">Reference proteome</keyword>
<protein>
    <recommendedName>
        <fullName evidence="13">FAS1 domain-containing protein</fullName>
    </recommendedName>
</protein>
<feature type="signal peptide" evidence="12">
    <location>
        <begin position="1"/>
        <end position="22"/>
    </location>
</feature>
<evidence type="ECO:0000256" key="3">
    <source>
        <dbReference type="ARBA" id="ARBA00022475"/>
    </source>
</evidence>
<evidence type="ECO:0000256" key="11">
    <source>
        <dbReference type="SAM" id="MobiDB-lite"/>
    </source>
</evidence>
<proteinExistence type="inferred from homology"/>
<accession>A0AAV6X837</accession>
<dbReference type="GO" id="GO:0005886">
    <property type="term" value="C:plasma membrane"/>
    <property type="evidence" value="ECO:0007669"/>
    <property type="project" value="UniProtKB-SubCell"/>
</dbReference>
<dbReference type="PANTHER" id="PTHR32382">
    <property type="entry name" value="FASCICLIN-LIKE ARABINOGALACTAN PROTEIN"/>
    <property type="match status" value="1"/>
</dbReference>
<evidence type="ECO:0000256" key="12">
    <source>
        <dbReference type="SAM" id="SignalP"/>
    </source>
</evidence>
<keyword evidence="9" id="KW-0449">Lipoprotein</keyword>
<keyword evidence="4" id="KW-0336">GPI-anchor</keyword>
<keyword evidence="6" id="KW-0654">Proteoglycan</keyword>
<evidence type="ECO:0000256" key="6">
    <source>
        <dbReference type="ARBA" id="ARBA00022974"/>
    </source>
</evidence>
<dbReference type="PROSITE" id="PS50213">
    <property type="entry name" value="FAS1"/>
    <property type="match status" value="1"/>
</dbReference>
<dbReference type="SUPFAM" id="SSF82153">
    <property type="entry name" value="FAS1 domain"/>
    <property type="match status" value="1"/>
</dbReference>
<evidence type="ECO:0000256" key="1">
    <source>
        <dbReference type="ARBA" id="ARBA00004609"/>
    </source>
</evidence>
<keyword evidence="8" id="KW-0325">Glycoprotein</keyword>
<dbReference type="AlphaFoldDB" id="A0AAV6X837"/>
<evidence type="ECO:0000256" key="7">
    <source>
        <dbReference type="ARBA" id="ARBA00023136"/>
    </source>
</evidence>
<organism evidence="14 15">
    <name type="scientific">Buddleja alternifolia</name>
    <dbReference type="NCBI Taxonomy" id="168488"/>
    <lineage>
        <taxon>Eukaryota</taxon>
        <taxon>Viridiplantae</taxon>
        <taxon>Streptophyta</taxon>
        <taxon>Embryophyta</taxon>
        <taxon>Tracheophyta</taxon>
        <taxon>Spermatophyta</taxon>
        <taxon>Magnoliopsida</taxon>
        <taxon>eudicotyledons</taxon>
        <taxon>Gunneridae</taxon>
        <taxon>Pentapetalae</taxon>
        <taxon>asterids</taxon>
        <taxon>lamiids</taxon>
        <taxon>Lamiales</taxon>
        <taxon>Scrophulariaceae</taxon>
        <taxon>Buddlejeae</taxon>
        <taxon>Buddleja</taxon>
    </lineage>
</organism>
<feature type="region of interest" description="Disordered" evidence="11">
    <location>
        <begin position="178"/>
        <end position="243"/>
    </location>
</feature>
<dbReference type="EMBL" id="WHWC01000010">
    <property type="protein sequence ID" value="KAG8375355.1"/>
    <property type="molecule type" value="Genomic_DNA"/>
</dbReference>
<feature type="domain" description="FAS1" evidence="13">
    <location>
        <begin position="22"/>
        <end position="134"/>
    </location>
</feature>
<evidence type="ECO:0000256" key="5">
    <source>
        <dbReference type="ARBA" id="ARBA00022729"/>
    </source>
</evidence>
<keyword evidence="7" id="KW-0472">Membrane</keyword>
<dbReference type="PANTHER" id="PTHR32382:SF6">
    <property type="entry name" value="FASCICLIN-LIKE ARABINOGALACTAN PROTEIN 14"/>
    <property type="match status" value="1"/>
</dbReference>
<reference evidence="14" key="1">
    <citation type="submission" date="2019-10" db="EMBL/GenBank/DDBJ databases">
        <authorList>
            <person name="Zhang R."/>
            <person name="Pan Y."/>
            <person name="Wang J."/>
            <person name="Ma R."/>
            <person name="Yu S."/>
        </authorList>
    </citation>
    <scope>NUCLEOTIDE SEQUENCE</scope>
    <source>
        <strain evidence="14">LA-IB0</strain>
        <tissue evidence="14">Leaf</tissue>
    </source>
</reference>
<name>A0AAV6X837_9LAMI</name>
<feature type="chain" id="PRO_5044012006" description="FAS1 domain-containing protein" evidence="12">
    <location>
        <begin position="23"/>
        <end position="264"/>
    </location>
</feature>
<evidence type="ECO:0000256" key="4">
    <source>
        <dbReference type="ARBA" id="ARBA00022622"/>
    </source>
</evidence>
<evidence type="ECO:0000313" key="14">
    <source>
        <dbReference type="EMBL" id="KAG8375355.1"/>
    </source>
</evidence>
<dbReference type="Gene3D" id="2.30.180.10">
    <property type="entry name" value="FAS1 domain"/>
    <property type="match status" value="1"/>
</dbReference>
<dbReference type="InterPro" id="IPR036378">
    <property type="entry name" value="FAS1_dom_sf"/>
</dbReference>
<gene>
    <name evidence="14" type="ORF">BUALT_Bualt10G0091500</name>
</gene>
<comment type="caution">
    <text evidence="14">The sequence shown here is derived from an EMBL/GenBank/DDBJ whole genome shotgun (WGS) entry which is preliminary data.</text>
</comment>
<keyword evidence="3" id="KW-1003">Cell membrane</keyword>
<comment type="subcellular location">
    <subcellularLocation>
        <location evidence="1">Cell membrane</location>
        <topology evidence="1">Lipid-anchor</topology>
        <topology evidence="1">GPI-anchor</topology>
    </subcellularLocation>
</comment>
<evidence type="ECO:0000259" key="13">
    <source>
        <dbReference type="PROSITE" id="PS50213"/>
    </source>
</evidence>
<keyword evidence="5 12" id="KW-0732">Signal</keyword>
<comment type="function">
    <text evidence="10">May be a cell surface adhesion protein.</text>
</comment>
<feature type="compositionally biased region" description="Low complexity" evidence="11">
    <location>
        <begin position="207"/>
        <end position="241"/>
    </location>
</feature>
<evidence type="ECO:0000256" key="2">
    <source>
        <dbReference type="ARBA" id="ARBA00007843"/>
    </source>
</evidence>
<dbReference type="GO" id="GO:0098552">
    <property type="term" value="C:side of membrane"/>
    <property type="evidence" value="ECO:0007669"/>
    <property type="project" value="UniProtKB-KW"/>
</dbReference>
<evidence type="ECO:0000256" key="10">
    <source>
        <dbReference type="ARBA" id="ARBA00024686"/>
    </source>
</evidence>
<dbReference type="Proteomes" id="UP000826271">
    <property type="component" value="Unassembled WGS sequence"/>
</dbReference>
<evidence type="ECO:0000256" key="9">
    <source>
        <dbReference type="ARBA" id="ARBA00023288"/>
    </source>
</evidence>